<reference evidence="2" key="1">
    <citation type="journal article" date="2015" name="Nature">
        <title>Complex archaea that bridge the gap between prokaryotes and eukaryotes.</title>
        <authorList>
            <person name="Spang A."/>
            <person name="Saw J.H."/>
            <person name="Jorgensen S.L."/>
            <person name="Zaremba-Niedzwiedzka K."/>
            <person name="Martijn J."/>
            <person name="Lind A.E."/>
            <person name="van Eijk R."/>
            <person name="Schleper C."/>
            <person name="Guy L."/>
            <person name="Ettema T.J."/>
        </authorList>
    </citation>
    <scope>NUCLEOTIDE SEQUENCE</scope>
</reference>
<feature type="domain" description="TraD/TraG TraM recognition site" evidence="1">
    <location>
        <begin position="72"/>
        <end position="137"/>
    </location>
</feature>
<gene>
    <name evidence="2" type="ORF">LCGC14_2080240</name>
</gene>
<feature type="non-terminal residue" evidence="2">
    <location>
        <position position="1"/>
    </location>
</feature>
<organism evidence="2">
    <name type="scientific">marine sediment metagenome</name>
    <dbReference type="NCBI Taxonomy" id="412755"/>
    <lineage>
        <taxon>unclassified sequences</taxon>
        <taxon>metagenomes</taxon>
        <taxon>ecological metagenomes</taxon>
    </lineage>
</organism>
<dbReference type="Gene3D" id="3.40.50.300">
    <property type="entry name" value="P-loop containing nucleotide triphosphate hydrolases"/>
    <property type="match status" value="1"/>
</dbReference>
<dbReference type="CDD" id="cd01127">
    <property type="entry name" value="TrwB_TraG_TraD_VirD4"/>
    <property type="match status" value="1"/>
</dbReference>
<dbReference type="Pfam" id="PF12696">
    <property type="entry name" value="TraG-D_C"/>
    <property type="match status" value="1"/>
</dbReference>
<dbReference type="AlphaFoldDB" id="A0A0F9HCS4"/>
<dbReference type="InterPro" id="IPR032689">
    <property type="entry name" value="TraG-D_C"/>
</dbReference>
<evidence type="ECO:0000313" key="2">
    <source>
        <dbReference type="EMBL" id="KKL72907.1"/>
    </source>
</evidence>
<accession>A0A0F9HCS4</accession>
<sequence length="216" mass="24507">ANDYMRVIIGQERSAFNFREIMDEGKILLVNLSKGRIGDLNANLLGMIIVGKFLMAALGRADIPESERRDFNVVIDEFQNFTTDSIATILSEARKYRLSVTLAHQFIAQLNDKTRDAVFGNVGSFIAFRVGVQDAEFLVKQFEPFLAVEDLVNVDNYNAYVKLLVRGETARPFNIQTFVTAPYNEAEASALYARSMSRYGVPKEEVERTIRHRLQQ</sequence>
<dbReference type="EMBL" id="LAZR01025125">
    <property type="protein sequence ID" value="KKL72907.1"/>
    <property type="molecule type" value="Genomic_DNA"/>
</dbReference>
<protein>
    <recommendedName>
        <fullName evidence="1">TraD/TraG TraM recognition site domain-containing protein</fullName>
    </recommendedName>
</protein>
<dbReference type="SUPFAM" id="SSF52540">
    <property type="entry name" value="P-loop containing nucleoside triphosphate hydrolases"/>
    <property type="match status" value="1"/>
</dbReference>
<dbReference type="InterPro" id="IPR027417">
    <property type="entry name" value="P-loop_NTPase"/>
</dbReference>
<comment type="caution">
    <text evidence="2">The sequence shown here is derived from an EMBL/GenBank/DDBJ whole genome shotgun (WGS) entry which is preliminary data.</text>
</comment>
<name>A0A0F9HCS4_9ZZZZ</name>
<proteinExistence type="predicted"/>
<evidence type="ECO:0000259" key="1">
    <source>
        <dbReference type="Pfam" id="PF12696"/>
    </source>
</evidence>